<dbReference type="KEGG" id="lck:HN018_23500"/>
<name>A0A6M8HXN1_9PROT</name>
<dbReference type="RefSeq" id="WP_171833872.1">
    <property type="nucleotide sequence ID" value="NZ_CP053709.1"/>
</dbReference>
<organism evidence="2 3">
    <name type="scientific">Lichenicola cladoniae</name>
    <dbReference type="NCBI Taxonomy" id="1484109"/>
    <lineage>
        <taxon>Bacteria</taxon>
        <taxon>Pseudomonadati</taxon>
        <taxon>Pseudomonadota</taxon>
        <taxon>Alphaproteobacteria</taxon>
        <taxon>Acetobacterales</taxon>
        <taxon>Acetobacteraceae</taxon>
        <taxon>Lichenicola</taxon>
    </lineage>
</organism>
<dbReference type="EMBL" id="CP053709">
    <property type="protein sequence ID" value="QKE93152.1"/>
    <property type="molecule type" value="Genomic_DNA"/>
</dbReference>
<dbReference type="InterPro" id="IPR026001">
    <property type="entry name" value="Abi-like_C"/>
</dbReference>
<proteinExistence type="predicted"/>
<sequence>MSTLKPGELRIIERVLRMGEGYVLDFSNKTFAEFFDAEMGVDIDANVWTENGTSKANRLRCYLQVADASKAAKVLRALDDYRTSISFQPLNEDGELLAKFRMIVEGLEPDGHGIDLEPIKQLKQDETLGELIASIQREIQADKPQVALDRLHTYCMKRFAHLIVEDDPSVTPGDSLSTRVGQYMNALKQQAKEHHPVSYSIMKSFGPIFDQFNDIRNKRTFAHDNSLIDKAEARFVFESVCNTLRFINSTATLPFGS</sequence>
<reference evidence="2 3" key="1">
    <citation type="journal article" date="2014" name="World J. Microbiol. Biotechnol.">
        <title>Biodiversity and physiological characteristics of Antarctic and Arctic lichens-associated bacteria.</title>
        <authorList>
            <person name="Lee Y.M."/>
            <person name="Kim E.H."/>
            <person name="Lee H.K."/>
            <person name="Hong S.G."/>
        </authorList>
    </citation>
    <scope>NUCLEOTIDE SEQUENCE [LARGE SCALE GENOMIC DNA]</scope>
    <source>
        <strain evidence="2 3">PAMC 26569</strain>
        <plasmid evidence="2">unnamed1</plasmid>
    </source>
</reference>
<feature type="domain" description="Abortive infection protein-like C-terminal" evidence="1">
    <location>
        <begin position="180"/>
        <end position="247"/>
    </location>
</feature>
<geneLocation type="plasmid" evidence="2 3">
    <name>unnamed1</name>
</geneLocation>
<evidence type="ECO:0000259" key="1">
    <source>
        <dbReference type="Pfam" id="PF14355"/>
    </source>
</evidence>
<dbReference type="AlphaFoldDB" id="A0A6M8HXN1"/>
<accession>A0A6M8HXN1</accession>
<gene>
    <name evidence="2" type="ORF">HN018_23500</name>
</gene>
<dbReference type="Pfam" id="PF14355">
    <property type="entry name" value="Abi_C"/>
    <property type="match status" value="1"/>
</dbReference>
<dbReference type="Proteomes" id="UP000500767">
    <property type="component" value="Plasmid unnamed1"/>
</dbReference>
<keyword evidence="2" id="KW-0614">Plasmid</keyword>
<evidence type="ECO:0000313" key="3">
    <source>
        <dbReference type="Proteomes" id="UP000500767"/>
    </source>
</evidence>
<protein>
    <recommendedName>
        <fullName evidence="1">Abortive infection protein-like C-terminal domain-containing protein</fullName>
    </recommendedName>
</protein>
<evidence type="ECO:0000313" key="2">
    <source>
        <dbReference type="EMBL" id="QKE93152.1"/>
    </source>
</evidence>
<keyword evidence="3" id="KW-1185">Reference proteome</keyword>